<evidence type="ECO:0000313" key="10">
    <source>
        <dbReference type="EMBL" id="EZQ03041.1"/>
    </source>
</evidence>
<comment type="similarity">
    <text evidence="1 8">Belongs to the TCP-1 chaperonin family.</text>
</comment>
<dbReference type="FunFam" id="3.50.7.10:FF:000014">
    <property type="entry name" value="Thermosome subunit"/>
    <property type="match status" value="1"/>
</dbReference>
<dbReference type="InterPro" id="IPR002194">
    <property type="entry name" value="Chaperonin_TCP-1_CS"/>
</dbReference>
<dbReference type="NCBIfam" id="TIGR02339">
    <property type="entry name" value="thermosome_arch"/>
    <property type="match status" value="1"/>
</dbReference>
<reference evidence="10 11" key="1">
    <citation type="submission" date="2014-03" db="EMBL/GenBank/DDBJ databases">
        <title>Draft genome sequence of the novel thermoacidophilic archaea Acidianus copahuensis ALE1 strain, isolated from Copahue volcanic area in Neuquen Argentina.</title>
        <authorList>
            <person name="Urbieta M.S."/>
            <person name="Rascovan N."/>
            <person name="Castro C."/>
            <person name="Revale S."/>
            <person name="Giaveno M.A."/>
            <person name="Vazquez M.P."/>
            <person name="Donati E.R."/>
        </authorList>
    </citation>
    <scope>NUCLEOTIDE SEQUENCE [LARGE SCALE GENOMIC DNA]</scope>
    <source>
        <strain evidence="10 11">ALE1</strain>
    </source>
</reference>
<dbReference type="PANTHER" id="PTHR11353">
    <property type="entry name" value="CHAPERONIN"/>
    <property type="match status" value="1"/>
</dbReference>
<dbReference type="CDD" id="cd03343">
    <property type="entry name" value="cpn60"/>
    <property type="match status" value="1"/>
</dbReference>
<dbReference type="PROSITE" id="PS00750">
    <property type="entry name" value="TCP1_1"/>
    <property type="match status" value="1"/>
</dbReference>
<dbReference type="RefSeq" id="WP_048100094.1">
    <property type="nucleotide sequence ID" value="NZ_JFZT01000048.1"/>
</dbReference>
<evidence type="ECO:0000256" key="1">
    <source>
        <dbReference type="ARBA" id="ARBA00008020"/>
    </source>
</evidence>
<dbReference type="PROSITE" id="PS00751">
    <property type="entry name" value="TCP1_2"/>
    <property type="match status" value="1"/>
</dbReference>
<dbReference type="AlphaFoldDB" id="A0A031LLN4"/>
<dbReference type="InterPro" id="IPR002423">
    <property type="entry name" value="Cpn60/GroEL/TCP-1"/>
</dbReference>
<dbReference type="Pfam" id="PF00118">
    <property type="entry name" value="Cpn60_TCP1"/>
    <property type="match status" value="1"/>
</dbReference>
<dbReference type="InterPro" id="IPR054827">
    <property type="entry name" value="thermosome_alpha"/>
</dbReference>
<keyword evidence="2 8" id="KW-0547">Nucleotide-binding</keyword>
<gene>
    <name evidence="10" type="ORF">CM19_09355</name>
</gene>
<accession>A0A031LLN4</accession>
<sequence length="552" mass="59382">MSSTATVATTPEGIPVIILKEGSSRTYGKEAVRVNIAAVKAVEEALKSTYGPRGMDKMLVDSLGDITITNDGATILDKMDLQHPSAKLLVQIAKGQDEETADGTKTAVILAGELVRKAEDLLYKEIHPTIIVSGYKKAEEVAIQTIQELAEKITINDIDLLKKVAITSLSSKAVAGSRDFIADIVVKSVTQVAELRGDKWYVDLDNIQIVKKAGGGINDTQIVYGIIVDKEVVHPGMPKRIENAKIALIDASLEVEKPELDAEIRINDPKQMQKFLEEEENIIKEKVDKIVNTGANVIICQKGIDEVAQSYLAKKGILAVRRAKKSDLEKLARATGGRVISDIDELTPQDLGYAALVEERKVGEDKMVFVEGAKNPKAVSILIRGGLERVVDETERAIKDALGTVADVVKDGKAVAGGGAIEIEIAKRLKRYAPQVGGKEQLAIEAYANAVEALVTILIENAGLDPIDLLVKLRSAHENESNKWIGIDLYAGQPVNMWEKGVVDPAVVKTNAVKAATEAATLVLRIDDLVAASKKTGGPSSKGGEKKPSEED</sequence>
<dbReference type="NCBIfam" id="NF041083">
    <property type="entry name" value="thermosome_beta"/>
    <property type="match status" value="1"/>
</dbReference>
<dbReference type="InterPro" id="IPR027410">
    <property type="entry name" value="TCP-1-like_intermed_sf"/>
</dbReference>
<dbReference type="Gene3D" id="1.10.560.10">
    <property type="entry name" value="GroEL-like equatorial domain"/>
    <property type="match status" value="1"/>
</dbReference>
<feature type="region of interest" description="Disordered" evidence="9">
    <location>
        <begin position="533"/>
        <end position="552"/>
    </location>
</feature>
<dbReference type="Gene3D" id="3.30.260.10">
    <property type="entry name" value="TCP-1-like chaperonin intermediate domain"/>
    <property type="match status" value="1"/>
</dbReference>
<dbReference type="GO" id="GO:0005524">
    <property type="term" value="F:ATP binding"/>
    <property type="evidence" value="ECO:0007669"/>
    <property type="project" value="UniProtKB-KW"/>
</dbReference>
<feature type="compositionally biased region" description="Basic and acidic residues" evidence="9">
    <location>
        <begin position="543"/>
        <end position="552"/>
    </location>
</feature>
<keyword evidence="11" id="KW-1185">Reference proteome</keyword>
<keyword evidence="4 8" id="KW-0143">Chaperone</keyword>
<evidence type="ECO:0000256" key="5">
    <source>
        <dbReference type="ARBA" id="ARBA00073562"/>
    </source>
</evidence>
<dbReference type="Gene3D" id="3.50.7.10">
    <property type="entry name" value="GroEL"/>
    <property type="match status" value="1"/>
</dbReference>
<dbReference type="STRING" id="1160895.CM19_09355"/>
<dbReference type="PRINTS" id="PR00304">
    <property type="entry name" value="TCOMPLEXTCP1"/>
</dbReference>
<proteinExistence type="inferred from homology"/>
<dbReference type="GO" id="GO:0016887">
    <property type="term" value="F:ATP hydrolysis activity"/>
    <property type="evidence" value="ECO:0007669"/>
    <property type="project" value="InterPro"/>
</dbReference>
<dbReference type="Proteomes" id="UP000024332">
    <property type="component" value="Unassembled WGS sequence"/>
</dbReference>
<evidence type="ECO:0000256" key="8">
    <source>
        <dbReference type="RuleBase" id="RU004187"/>
    </source>
</evidence>
<evidence type="ECO:0000313" key="11">
    <source>
        <dbReference type="Proteomes" id="UP000024332"/>
    </source>
</evidence>
<dbReference type="InterPro" id="IPR012714">
    <property type="entry name" value="Thermosome_arc"/>
</dbReference>
<evidence type="ECO:0000256" key="7">
    <source>
        <dbReference type="ARBA" id="ARBA00076887"/>
    </source>
</evidence>
<dbReference type="EMBL" id="JFZT01000048">
    <property type="protein sequence ID" value="EZQ03041.1"/>
    <property type="molecule type" value="Genomic_DNA"/>
</dbReference>
<evidence type="ECO:0000256" key="3">
    <source>
        <dbReference type="ARBA" id="ARBA00022840"/>
    </source>
</evidence>
<protein>
    <recommendedName>
        <fullName evidence="5">Thermosome subunit beta</fullName>
    </recommendedName>
    <alternativeName>
        <fullName evidence="6">Chaperonin subunit beta</fullName>
    </alternativeName>
    <alternativeName>
        <fullName evidence="7">Thermosome subunit 2</fullName>
    </alternativeName>
</protein>
<comment type="caution">
    <text evidence="10">The sequence shown here is derived from an EMBL/GenBank/DDBJ whole genome shotgun (WGS) entry which is preliminary data.</text>
</comment>
<dbReference type="SUPFAM" id="SSF48592">
    <property type="entry name" value="GroEL equatorial domain-like"/>
    <property type="match status" value="1"/>
</dbReference>
<organism evidence="10 11">
    <name type="scientific">Candidatus Acidianus copahuensis</name>
    <dbReference type="NCBI Taxonomy" id="1160895"/>
    <lineage>
        <taxon>Archaea</taxon>
        <taxon>Thermoproteota</taxon>
        <taxon>Thermoprotei</taxon>
        <taxon>Sulfolobales</taxon>
        <taxon>Sulfolobaceae</taxon>
        <taxon>Acidianus</taxon>
    </lineage>
</organism>
<dbReference type="InterPro" id="IPR027409">
    <property type="entry name" value="GroEL-like_apical_dom_sf"/>
</dbReference>
<dbReference type="SUPFAM" id="SSF54849">
    <property type="entry name" value="GroEL-intermediate domain like"/>
    <property type="match status" value="1"/>
</dbReference>
<evidence type="ECO:0000256" key="9">
    <source>
        <dbReference type="SAM" id="MobiDB-lite"/>
    </source>
</evidence>
<dbReference type="SUPFAM" id="SSF52029">
    <property type="entry name" value="GroEL apical domain-like"/>
    <property type="match status" value="1"/>
</dbReference>
<name>A0A031LLN4_9CREN</name>
<dbReference type="InterPro" id="IPR053374">
    <property type="entry name" value="TCP-1_chaperonin"/>
</dbReference>
<keyword evidence="3 8" id="KW-0067">ATP-binding</keyword>
<dbReference type="GO" id="GO:0140662">
    <property type="term" value="F:ATP-dependent protein folding chaperone"/>
    <property type="evidence" value="ECO:0007669"/>
    <property type="project" value="InterPro"/>
</dbReference>
<evidence type="ECO:0000256" key="6">
    <source>
        <dbReference type="ARBA" id="ARBA00076811"/>
    </source>
</evidence>
<dbReference type="GO" id="GO:0051082">
    <property type="term" value="F:unfolded protein binding"/>
    <property type="evidence" value="ECO:0007669"/>
    <property type="project" value="InterPro"/>
</dbReference>
<dbReference type="OrthoDB" id="9362at2157"/>
<dbReference type="PROSITE" id="PS00995">
    <property type="entry name" value="TCP1_3"/>
    <property type="match status" value="1"/>
</dbReference>
<dbReference type="InterPro" id="IPR017998">
    <property type="entry name" value="Chaperone_TCP-1"/>
</dbReference>
<evidence type="ECO:0000256" key="2">
    <source>
        <dbReference type="ARBA" id="ARBA00022741"/>
    </source>
</evidence>
<dbReference type="NCBIfam" id="NF041082">
    <property type="entry name" value="thermosome_alpha"/>
    <property type="match status" value="1"/>
</dbReference>
<dbReference type="InterPro" id="IPR027413">
    <property type="entry name" value="GROEL-like_equatorial_sf"/>
</dbReference>
<evidence type="ECO:0000256" key="4">
    <source>
        <dbReference type="ARBA" id="ARBA00023186"/>
    </source>
</evidence>